<gene>
    <name evidence="10" type="ORF">Lysil_1113</name>
</gene>
<evidence type="ECO:0008006" key="12">
    <source>
        <dbReference type="Google" id="ProtNLM"/>
    </source>
</evidence>
<evidence type="ECO:0000313" key="11">
    <source>
        <dbReference type="Proteomes" id="UP000236220"/>
    </source>
</evidence>
<evidence type="ECO:0000256" key="4">
    <source>
        <dbReference type="ARBA" id="ARBA00022692"/>
    </source>
</evidence>
<dbReference type="GO" id="GO:0005254">
    <property type="term" value="F:chloride channel activity"/>
    <property type="evidence" value="ECO:0007669"/>
    <property type="project" value="InterPro"/>
</dbReference>
<keyword evidence="7 9" id="KW-0472">Membrane</keyword>
<dbReference type="Pfam" id="PF25539">
    <property type="entry name" value="Bestrophin_2"/>
    <property type="match status" value="1"/>
</dbReference>
<feature type="transmembrane region" description="Helical" evidence="9">
    <location>
        <begin position="21"/>
        <end position="42"/>
    </location>
</feature>
<dbReference type="EMBL" id="NPZB01000001">
    <property type="protein sequence ID" value="PNS09484.1"/>
    <property type="molecule type" value="Genomic_DNA"/>
</dbReference>
<evidence type="ECO:0000313" key="10">
    <source>
        <dbReference type="EMBL" id="PNS09484.1"/>
    </source>
</evidence>
<proteinExistence type="inferred from homology"/>
<evidence type="ECO:0000256" key="5">
    <source>
        <dbReference type="ARBA" id="ARBA00022989"/>
    </source>
</evidence>
<keyword evidence="11" id="KW-1185">Reference proteome</keyword>
<dbReference type="GO" id="GO:0005886">
    <property type="term" value="C:plasma membrane"/>
    <property type="evidence" value="ECO:0007669"/>
    <property type="project" value="UniProtKB-SubCell"/>
</dbReference>
<dbReference type="PANTHER" id="PTHR33281">
    <property type="entry name" value="UPF0187 PROTEIN YNEE"/>
    <property type="match status" value="1"/>
</dbReference>
<dbReference type="InterPro" id="IPR044669">
    <property type="entry name" value="YneE/VCCN1/2-like"/>
</dbReference>
<accession>A0A2K1Q367</accession>
<keyword evidence="4 9" id="KW-0812">Transmembrane</keyword>
<keyword evidence="5 9" id="KW-1133">Transmembrane helix</keyword>
<dbReference type="AlphaFoldDB" id="A0A2K1Q367"/>
<dbReference type="Proteomes" id="UP000236220">
    <property type="component" value="Unassembled WGS sequence"/>
</dbReference>
<reference evidence="10 11" key="1">
    <citation type="submission" date="2017-08" db="EMBL/GenBank/DDBJ databases">
        <title>Lysobacter sylvestris genome.</title>
        <authorList>
            <person name="Zhang D.-C."/>
            <person name="Albuquerque L."/>
            <person name="Franca L."/>
            <person name="Froufe H.J.C."/>
            <person name="Barroso C."/>
            <person name="Egas C."/>
            <person name="Da Costa M."/>
            <person name="Margesin R."/>
        </authorList>
    </citation>
    <scope>NUCLEOTIDE SEQUENCE [LARGE SCALE GENOMIC DNA]</scope>
    <source>
        <strain evidence="10 11">AM20-91</strain>
    </source>
</reference>
<dbReference type="PANTHER" id="PTHR33281:SF19">
    <property type="entry name" value="VOLTAGE-DEPENDENT ANION CHANNEL-FORMING PROTEIN YNEE"/>
    <property type="match status" value="1"/>
</dbReference>
<evidence type="ECO:0000256" key="7">
    <source>
        <dbReference type="ARBA" id="ARBA00023136"/>
    </source>
</evidence>
<feature type="transmembrane region" description="Helical" evidence="9">
    <location>
        <begin position="224"/>
        <end position="253"/>
    </location>
</feature>
<keyword evidence="6" id="KW-0406">Ion transport</keyword>
<comment type="caution">
    <text evidence="10">The sequence shown here is derived from an EMBL/GenBank/DDBJ whole genome shotgun (WGS) entry which is preliminary data.</text>
</comment>
<dbReference type="OrthoDB" id="445589at2"/>
<keyword evidence="3" id="KW-1003">Cell membrane</keyword>
<evidence type="ECO:0000256" key="8">
    <source>
        <dbReference type="ARBA" id="ARBA00034708"/>
    </source>
</evidence>
<comment type="subcellular location">
    <subcellularLocation>
        <location evidence="1">Cell membrane</location>
        <topology evidence="1">Multi-pass membrane protein</topology>
    </subcellularLocation>
</comment>
<dbReference type="RefSeq" id="WP_103074531.1">
    <property type="nucleotide sequence ID" value="NZ_NPZB01000001.1"/>
</dbReference>
<evidence type="ECO:0000256" key="2">
    <source>
        <dbReference type="ARBA" id="ARBA00022448"/>
    </source>
</evidence>
<evidence type="ECO:0000256" key="6">
    <source>
        <dbReference type="ARBA" id="ARBA00023065"/>
    </source>
</evidence>
<evidence type="ECO:0000256" key="9">
    <source>
        <dbReference type="SAM" id="Phobius"/>
    </source>
</evidence>
<feature type="transmembrane region" description="Helical" evidence="9">
    <location>
        <begin position="48"/>
        <end position="72"/>
    </location>
</feature>
<organism evidence="10 11">
    <name type="scientific">Solilutibacter silvestris</name>
    <dbReference type="NCBI Taxonomy" id="1645665"/>
    <lineage>
        <taxon>Bacteria</taxon>
        <taxon>Pseudomonadati</taxon>
        <taxon>Pseudomonadota</taxon>
        <taxon>Gammaproteobacteria</taxon>
        <taxon>Lysobacterales</taxon>
        <taxon>Lysobacteraceae</taxon>
        <taxon>Solilutibacter</taxon>
    </lineage>
</organism>
<evidence type="ECO:0000256" key="1">
    <source>
        <dbReference type="ARBA" id="ARBA00004651"/>
    </source>
</evidence>
<evidence type="ECO:0000256" key="3">
    <source>
        <dbReference type="ARBA" id="ARBA00022475"/>
    </source>
</evidence>
<sequence length="307" mass="34240">MIVRPNNSQSVMTLLFALKGSILPVIWPQVLYTMLLSLAVVIAERFGFVLQFTLNAAYLMLLGLTLAIFLGFRNTVAYQRWWEARTLWGELVIASRNLGRQTLAFMPTLAESQRRELFHGMIAFTQALRHHLRGTDGESDLRRWLSPQMYAAVAASPTPPNAVLTALGEAYARDARATGTDSMLLGTMDHELCKLSTVLGGCERIRNTPIPFAYILLLHRTVHVYCFILPFCLISTLGWLTPIAVGILAYTFFGLDAIGTQIEEPFDTLPNDLPLDALSRNIEINLLAMLGDTDLPAPLEPRDCILY</sequence>
<protein>
    <recommendedName>
        <fullName evidence="12">Bestrophin</fullName>
    </recommendedName>
</protein>
<keyword evidence="2" id="KW-0813">Transport</keyword>
<comment type="similarity">
    <text evidence="8">Belongs to the anion channel-forming bestrophin (TC 1.A.46) family.</text>
</comment>
<name>A0A2K1Q367_9GAMM</name>